<protein>
    <recommendedName>
        <fullName evidence="7">rRNA biogenesis protein RRP5</fullName>
    </recommendedName>
    <alternativeName>
        <fullName evidence="8">Ribosomal RNA-processing protein 5</fullName>
    </alternativeName>
</protein>
<dbReference type="SUPFAM" id="SSF50249">
    <property type="entry name" value="Nucleic acid-binding proteins"/>
    <property type="match status" value="12"/>
</dbReference>
<keyword evidence="4" id="KW-0677">Repeat</keyword>
<keyword evidence="12" id="KW-1185">Reference proteome</keyword>
<feature type="domain" description="S1 motif" evidence="10">
    <location>
        <begin position="1462"/>
        <end position="1532"/>
    </location>
</feature>
<dbReference type="Gene3D" id="1.25.40.10">
    <property type="entry name" value="Tetratricopeptide repeat domain"/>
    <property type="match status" value="2"/>
</dbReference>
<dbReference type="InterPro" id="IPR008847">
    <property type="entry name" value="Suf"/>
</dbReference>
<keyword evidence="5" id="KW-0539">Nucleus</keyword>
<feature type="domain" description="S1 motif" evidence="10">
    <location>
        <begin position="127"/>
        <end position="211"/>
    </location>
</feature>
<keyword evidence="6" id="KW-0687">Ribonucleoprotein</keyword>
<dbReference type="FunFam" id="2.40.50.140:FF:000159">
    <property type="entry name" value="rRNA biogenesis protein rrp5"/>
    <property type="match status" value="3"/>
</dbReference>
<dbReference type="InterPro" id="IPR048059">
    <property type="entry name" value="Rrp5_S1_rpt_hs1_sc1"/>
</dbReference>
<dbReference type="FunFam" id="1.25.40.10:FF:000065">
    <property type="entry name" value="Programmed cell death 11"/>
    <property type="match status" value="1"/>
</dbReference>
<evidence type="ECO:0000256" key="3">
    <source>
        <dbReference type="ARBA" id="ARBA00022552"/>
    </source>
</evidence>
<feature type="compositionally biased region" description="Polar residues" evidence="9">
    <location>
        <begin position="1"/>
        <end position="10"/>
    </location>
</feature>
<evidence type="ECO:0000256" key="4">
    <source>
        <dbReference type="ARBA" id="ARBA00022737"/>
    </source>
</evidence>
<feature type="region of interest" description="Disordered" evidence="9">
    <location>
        <begin position="1"/>
        <end position="95"/>
    </location>
</feature>
<feature type="domain" description="S1 motif" evidence="10">
    <location>
        <begin position="1264"/>
        <end position="1338"/>
    </location>
</feature>
<dbReference type="Pfam" id="PF24685">
    <property type="entry name" value="OB_RRP5_4th"/>
    <property type="match status" value="1"/>
</dbReference>
<evidence type="ECO:0000259" key="10">
    <source>
        <dbReference type="PROSITE" id="PS50126"/>
    </source>
</evidence>
<feature type="compositionally biased region" description="Basic and acidic residues" evidence="9">
    <location>
        <begin position="57"/>
        <end position="68"/>
    </location>
</feature>
<proteinExistence type="predicted"/>
<accession>A0A2G5EXW5</accession>
<dbReference type="Pfam" id="PF23459">
    <property type="entry name" value="S1_RRP5"/>
    <property type="match status" value="3"/>
</dbReference>
<dbReference type="CDD" id="cd05693">
    <property type="entry name" value="S1_Rrp5_repeat_hs1_sc1"/>
    <property type="match status" value="1"/>
</dbReference>
<feature type="domain" description="S1 motif" evidence="10">
    <location>
        <begin position="401"/>
        <end position="475"/>
    </location>
</feature>
<feature type="domain" description="S1 motif" evidence="10">
    <location>
        <begin position="492"/>
        <end position="559"/>
    </location>
</feature>
<name>A0A2G5EXW5_AQUCA</name>
<evidence type="ECO:0000256" key="8">
    <source>
        <dbReference type="ARBA" id="ARBA00076674"/>
    </source>
</evidence>
<feature type="domain" description="S1 motif" evidence="10">
    <location>
        <begin position="1058"/>
        <end position="1134"/>
    </location>
</feature>
<dbReference type="Proteomes" id="UP000230069">
    <property type="component" value="Unassembled WGS sequence"/>
</dbReference>
<evidence type="ECO:0000256" key="5">
    <source>
        <dbReference type="ARBA" id="ARBA00023242"/>
    </source>
</evidence>
<dbReference type="InterPro" id="IPR045209">
    <property type="entry name" value="Rrp5"/>
</dbReference>
<dbReference type="InterPro" id="IPR057302">
    <property type="entry name" value="Rrp5_S1"/>
</dbReference>
<sequence>MAKKPQQQKSRTTKRKSEDSLKPQRTTKTKRKPIPLQQLQIEDDVPDFPRGGGSSLSRREEQEVRAEVDAEFEQEQLGLNRKSNNQKKKNNKSFYDEDDLGSLFGEGITGKLPKFVNKITLKNVSPGMKFLGVIAEVNEKDLVISLPGGLRGLVRASEASDIFATNEIKDSDHNFLSSIFVVGQLVSCIVVQVDDDNTDRKGKRKIWLSLRLELLNKSLTFDAVQEGMVLTAYVKSIEDHGYILHFGLPSFSGFLPRKSKDGFEMKVNAGQLLEGVVRSTDKARRVIHMSSDPDIVSKCVTKDIKGISIDLLVPGMMVNARVQSTLENGIMLSFLTYFTGTVDIFHLENMFPSATWKEEYNQHKKVIARILFVDPLTRAVGLTMNSHLVHNNAPPSHVKTGEIYDRSRVVRVDRGMGLLLEIPSTPVSTPAYVSIFDVSDEEIRKLEKKFKEGNHVRVRVLGFRHLEGLAMGVLKASAFEGSVFTHSDVKPGMVVKGKIISVESFGAIVQFFSGVKALCPLPHMSEFDIAKPRKKFKVGAELVFRVLGCKSKRITVTHKKTLLKSKLKILSSYTDATDGLVTHGWITKIEKHGCFVRFYNGVQGFASRSELGLEPGVEPNSMYHAGQVVKCRVVSAAPATRRINLSFIISPTRGSAEDTIKLGVLVSGVVERVIPNAVIVHVDASGQVKGTVQTEHLADHQGQATSIKSILKPGYKFDQLLVLDFDGNNLVLSAKYSLVKSAKELPANATQFDPNSVIHGYICNIIESGCFVRFLGRVTAFSPKHKAIDDQRTDISEAFYVGQSVRGHVLNVDSEMGRITLSLKQSSCFSKDVSFLEAYFLLEEKIAKMQLPNPENSDFEWVRSFSLGTVVEGEVHEAKEFGVVLSFKEHKDVFGFVSHYQLGGTNVKTGSVVQAMVLDIAKTEHLVDLSLKPDLVSRLKEDQPSFPNSKKKRKRDIILKLEVHQTVNAIVEIVKEHYLVLSLPKFNHAIGYASMADYNTQKLPHRHFVNGQSVVATVGALPCPSTAGRLLLLLNSLSEVKETSSSKRAKKKSAYNVGSLVEAEITDIKPLEMHLKFGFGFRARLHITEATDDHKVEDPFKMFRIGQMLTAKIVEKIDQSEKNKSKYQWELSIKSTVLSGSGEIADGLTTEESTFTAGRSVSGYVVAVDNEWVWLTVSRRVKAQLFLLDSSCEPLELQEFQKRFTVGKSVTGYIINFNKEKRIIRLLTRPLSVDSRGVNNGTMKTDDLGRMVSMENVGEHIHEGDVLGGRITKLLPGISGLFVQIGPHLYGKVHYTELADEWLASPLAIYEEGQFVKCKVLEISRSVKGTMQIDLSLRNCTKDTQIPNSLGFQNDQESPSPRIEKIEKLKPNMIVQGYVKNVMPKGCFIMLSRKIDAKVLLSNLANSFIENPEKEFPIGRLVQGKVLSVEPMSKRVEVTLKTETTGDASKFERRDFSSLHVGDVVSGRIKRIESFGLFITIEQTNMVGLCHVSELSDILVENIESKYRVGERVAAKILKVDEERHRISLGMKESYMKDTSNRPEVLNQTTGDSIDSIDDSRFIGDCHMPLLQACSISSAEDSEDGTAQYPVPTCDESRASIPPLEVTFDEMEDSELVNIGGENQEHLTGATAPTEKNMRREKKKAKDERELEIRAAEQRLLEKDTPRNADEFEKLVRSSPNSSYVWIKYMAYMLSLADIEKARSIAERALQTINIREEAEKLNVWVAYFNLENEYGNPREEAVKKTFERALQYCDSKKVHLALLGVYERTEQYKLVDELLEKMVKKFKHSCKVWLRWVQNFLKQGKDGIQSIVNRAVVCLPKKKHIQFLSQTAILEFKCGLPERGRSMFEEMLREFPKRTDLWSVYLDQEIRLGDAEVIRALFERASSLSLPPKKMKFLFNKYLGYEKAHGDEERVEYVRRKAIEYMESSLT</sequence>
<feature type="domain" description="S1 motif" evidence="10">
    <location>
        <begin position="1158"/>
        <end position="1229"/>
    </location>
</feature>
<reference evidence="11 12" key="1">
    <citation type="submission" date="2017-09" db="EMBL/GenBank/DDBJ databases">
        <title>WGS assembly of Aquilegia coerulea Goldsmith.</title>
        <authorList>
            <person name="Hodges S."/>
            <person name="Kramer E."/>
            <person name="Nordborg M."/>
            <person name="Tomkins J."/>
            <person name="Borevitz J."/>
            <person name="Derieg N."/>
            <person name="Yan J."/>
            <person name="Mihaltcheva S."/>
            <person name="Hayes R.D."/>
            <person name="Rokhsar D."/>
        </authorList>
    </citation>
    <scope>NUCLEOTIDE SEQUENCE [LARGE SCALE GENOMIC DNA]</scope>
    <source>
        <strain evidence="12">cv. Goldsmith</strain>
    </source>
</reference>
<dbReference type="InterPro" id="IPR057301">
    <property type="entry name" value="Rrp5_OB_4th"/>
</dbReference>
<dbReference type="EMBL" id="KZ305020">
    <property type="protein sequence ID" value="PIA60563.1"/>
    <property type="molecule type" value="Genomic_DNA"/>
</dbReference>
<dbReference type="InterPro" id="IPR012340">
    <property type="entry name" value="NA-bd_OB-fold"/>
</dbReference>
<dbReference type="SMART" id="SM00316">
    <property type="entry name" value="S1"/>
    <property type="match status" value="14"/>
</dbReference>
<organism evidence="11 12">
    <name type="scientific">Aquilegia coerulea</name>
    <name type="common">Rocky mountain columbine</name>
    <dbReference type="NCBI Taxonomy" id="218851"/>
    <lineage>
        <taxon>Eukaryota</taxon>
        <taxon>Viridiplantae</taxon>
        <taxon>Streptophyta</taxon>
        <taxon>Embryophyta</taxon>
        <taxon>Tracheophyta</taxon>
        <taxon>Spermatophyta</taxon>
        <taxon>Magnoliopsida</taxon>
        <taxon>Ranunculales</taxon>
        <taxon>Ranunculaceae</taxon>
        <taxon>Thalictroideae</taxon>
        <taxon>Aquilegia</taxon>
    </lineage>
</organism>
<dbReference type="Gene3D" id="2.40.50.140">
    <property type="entry name" value="Nucleic acid-binding proteins"/>
    <property type="match status" value="10"/>
</dbReference>
<evidence type="ECO:0000256" key="7">
    <source>
        <dbReference type="ARBA" id="ARBA00073619"/>
    </source>
</evidence>
<dbReference type="CDD" id="cd05695">
    <property type="entry name" value="S1_Rrp5_repeat_hs3"/>
    <property type="match status" value="1"/>
</dbReference>
<keyword evidence="3" id="KW-0698">rRNA processing</keyword>
<dbReference type="OrthoDB" id="412781at2759"/>
<dbReference type="PANTHER" id="PTHR23270">
    <property type="entry name" value="PROGRAMMED CELL DEATH PROTEIN 11 PRE-RRNA PROCESSING PROTEIN RRP5"/>
    <property type="match status" value="1"/>
</dbReference>
<dbReference type="FunFam" id="2.40.50.140:FF:000179">
    <property type="entry name" value="rRNA biogenesis protein RRP5"/>
    <property type="match status" value="1"/>
</dbReference>
<dbReference type="InterPro" id="IPR057300">
    <property type="entry name" value="OB_Rrp5"/>
</dbReference>
<dbReference type="Pfam" id="PF23240">
    <property type="entry name" value="HAT_PRP39_N"/>
    <property type="match status" value="1"/>
</dbReference>
<feature type="domain" description="S1 motif" evidence="10">
    <location>
        <begin position="315"/>
        <end position="385"/>
    </location>
</feature>
<feature type="domain" description="S1 motif" evidence="10">
    <location>
        <begin position="579"/>
        <end position="648"/>
    </location>
</feature>
<keyword evidence="2" id="KW-0690">Ribosome biogenesis</keyword>
<dbReference type="Pfam" id="PF00575">
    <property type="entry name" value="S1"/>
    <property type="match status" value="4"/>
</dbReference>
<dbReference type="FunCoup" id="A0A2G5EXW5">
    <property type="interactions" value="3312"/>
</dbReference>
<feature type="region of interest" description="Disordered" evidence="9">
    <location>
        <begin position="1578"/>
        <end position="1598"/>
    </location>
</feature>
<dbReference type="FunFam" id="2.40.50.140:FF:000148">
    <property type="entry name" value="protein RRP5 homolog isoform X1"/>
    <property type="match status" value="1"/>
</dbReference>
<evidence type="ECO:0000256" key="9">
    <source>
        <dbReference type="SAM" id="MobiDB-lite"/>
    </source>
</evidence>
<evidence type="ECO:0000256" key="2">
    <source>
        <dbReference type="ARBA" id="ARBA00022517"/>
    </source>
</evidence>
<evidence type="ECO:0000256" key="6">
    <source>
        <dbReference type="ARBA" id="ARBA00023274"/>
    </source>
</evidence>
<dbReference type="GO" id="GO:0006364">
    <property type="term" value="P:rRNA processing"/>
    <property type="evidence" value="ECO:0007669"/>
    <property type="project" value="UniProtKB-KW"/>
</dbReference>
<dbReference type="InterPro" id="IPR003107">
    <property type="entry name" value="HAT"/>
</dbReference>
<feature type="domain" description="S1 motif" evidence="10">
    <location>
        <begin position="1372"/>
        <end position="1441"/>
    </location>
</feature>
<dbReference type="Pfam" id="PF05843">
    <property type="entry name" value="Suf"/>
    <property type="match status" value="1"/>
</dbReference>
<feature type="domain" description="S1 motif" evidence="10">
    <location>
        <begin position="227"/>
        <end position="292"/>
    </location>
</feature>
<gene>
    <name evidence="11" type="ORF">AQUCO_00300213v1</name>
</gene>
<dbReference type="InterPro" id="IPR011990">
    <property type="entry name" value="TPR-like_helical_dom_sf"/>
</dbReference>
<feature type="domain" description="S1 motif" evidence="10">
    <location>
        <begin position="663"/>
        <end position="735"/>
    </location>
</feature>
<evidence type="ECO:0000313" key="12">
    <source>
        <dbReference type="Proteomes" id="UP000230069"/>
    </source>
</evidence>
<dbReference type="InterPro" id="IPR003029">
    <property type="entry name" value="S1_domain"/>
</dbReference>
<feature type="domain" description="S1 motif" evidence="10">
    <location>
        <begin position="868"/>
        <end position="932"/>
    </location>
</feature>
<comment type="subcellular location">
    <subcellularLocation>
        <location evidence="1">Nucleus</location>
        <location evidence="1">Nucleolus</location>
    </subcellularLocation>
</comment>
<dbReference type="PROSITE" id="PS50126">
    <property type="entry name" value="S1"/>
    <property type="match status" value="14"/>
</dbReference>
<evidence type="ECO:0000313" key="11">
    <source>
        <dbReference type="EMBL" id="PIA60564.1"/>
    </source>
</evidence>
<dbReference type="SUPFAM" id="SSF48452">
    <property type="entry name" value="TPR-like"/>
    <property type="match status" value="1"/>
</dbReference>
<dbReference type="Pfam" id="PF24682">
    <property type="entry name" value="OB_RRP5"/>
    <property type="match status" value="1"/>
</dbReference>
<dbReference type="SMART" id="SM00386">
    <property type="entry name" value="HAT"/>
    <property type="match status" value="5"/>
</dbReference>
<dbReference type="FunFam" id="2.40.50.140:FF:000155">
    <property type="entry name" value="rRNA biogenesis protein RRP5"/>
    <property type="match status" value="1"/>
</dbReference>
<dbReference type="EMBL" id="KZ305020">
    <property type="protein sequence ID" value="PIA60564.1"/>
    <property type="molecule type" value="Genomic_DNA"/>
</dbReference>
<dbReference type="CDD" id="cd05694">
    <property type="entry name" value="S1_Rrp5_repeat_hs2_sc2"/>
    <property type="match status" value="1"/>
</dbReference>
<dbReference type="STRING" id="218851.A0A2G5EXW5"/>
<dbReference type="GO" id="GO:0003723">
    <property type="term" value="F:RNA binding"/>
    <property type="evidence" value="ECO:0007669"/>
    <property type="project" value="TreeGrafter"/>
</dbReference>
<evidence type="ECO:0000256" key="1">
    <source>
        <dbReference type="ARBA" id="ARBA00004604"/>
    </source>
</evidence>
<dbReference type="PANTHER" id="PTHR23270:SF10">
    <property type="entry name" value="PROTEIN RRP5 HOMOLOG"/>
    <property type="match status" value="1"/>
</dbReference>
<feature type="domain" description="S1 motif" evidence="10">
    <location>
        <begin position="755"/>
        <end position="824"/>
    </location>
</feature>
<dbReference type="GO" id="GO:0032040">
    <property type="term" value="C:small-subunit processome"/>
    <property type="evidence" value="ECO:0007669"/>
    <property type="project" value="TreeGrafter"/>
</dbReference>